<dbReference type="SUPFAM" id="SSF51905">
    <property type="entry name" value="FAD/NAD(P)-binding domain"/>
    <property type="match status" value="1"/>
</dbReference>
<comment type="caution">
    <text evidence="7">The sequence shown here is derived from an EMBL/GenBank/DDBJ whole genome shotgun (WGS) entry which is preliminary data.</text>
</comment>
<dbReference type="Gene3D" id="3.50.50.60">
    <property type="entry name" value="FAD/NAD(P)-binding domain"/>
    <property type="match status" value="1"/>
</dbReference>
<organism evidence="7 8">
    <name type="scientific">Phialemonium thermophilum</name>
    <dbReference type="NCBI Taxonomy" id="223376"/>
    <lineage>
        <taxon>Eukaryota</taxon>
        <taxon>Fungi</taxon>
        <taxon>Dikarya</taxon>
        <taxon>Ascomycota</taxon>
        <taxon>Pezizomycotina</taxon>
        <taxon>Sordariomycetes</taxon>
        <taxon>Sordariomycetidae</taxon>
        <taxon>Cephalothecales</taxon>
        <taxon>Cephalothecaceae</taxon>
        <taxon>Phialemonium</taxon>
    </lineage>
</organism>
<feature type="domain" description="Glucose-methanol-choline oxidoreductase N-terminal" evidence="5">
    <location>
        <begin position="3"/>
        <end position="53"/>
    </location>
</feature>
<dbReference type="Proteomes" id="UP001586593">
    <property type="component" value="Unassembled WGS sequence"/>
</dbReference>
<dbReference type="PANTHER" id="PTHR11552">
    <property type="entry name" value="GLUCOSE-METHANOL-CHOLINE GMC OXIDOREDUCTASE"/>
    <property type="match status" value="1"/>
</dbReference>
<dbReference type="InterPro" id="IPR000172">
    <property type="entry name" value="GMC_OxRdtase_N"/>
</dbReference>
<gene>
    <name evidence="7" type="ORF">VTK73DRAFT_4032</name>
</gene>
<dbReference type="InterPro" id="IPR036188">
    <property type="entry name" value="FAD/NAD-bd_sf"/>
</dbReference>
<evidence type="ECO:0000259" key="6">
    <source>
        <dbReference type="Pfam" id="PF05199"/>
    </source>
</evidence>
<keyword evidence="8" id="KW-1185">Reference proteome</keyword>
<evidence type="ECO:0000256" key="4">
    <source>
        <dbReference type="ARBA" id="ARBA00022827"/>
    </source>
</evidence>
<dbReference type="Pfam" id="PF05199">
    <property type="entry name" value="GMC_oxred_C"/>
    <property type="match status" value="1"/>
</dbReference>
<evidence type="ECO:0000313" key="7">
    <source>
        <dbReference type="EMBL" id="KAL1839478.1"/>
    </source>
</evidence>
<evidence type="ECO:0000313" key="8">
    <source>
        <dbReference type="Proteomes" id="UP001586593"/>
    </source>
</evidence>
<name>A0ABR3VE06_9PEZI</name>
<evidence type="ECO:0000256" key="2">
    <source>
        <dbReference type="ARBA" id="ARBA00010790"/>
    </source>
</evidence>
<sequence length="307" mass="32349">MLTPREVILSAGVIGTPKILLLSGIGPVDELKALGIETVVESPDVGHHFYDHPLVPLYFSVHSNETFDNLLRNPDLIGAAVGEIMANGTGPLVDSPANTLHYSRVDFESLLPGSSDPANSADSAHVEIIFCTGFAALSSLQQPASGGFTSLLAAVVSPLSEGNVTLNSTDPFANPLIDPAYLTHEFDQAAMVTAIKDGFDFIRQPPLDEFVGAPFGPLADATTDDELLAYARSFGVTLNHGSGTARMAAKSSKDGVVDPDLLVKGVKGLRIVDASIFPQQPNVHTQAVVYIAAERAAELIKSAYSLN</sequence>
<dbReference type="PANTHER" id="PTHR11552:SF147">
    <property type="entry name" value="CHOLINE DEHYDROGENASE, MITOCHONDRIAL"/>
    <property type="match status" value="1"/>
</dbReference>
<proteinExistence type="inferred from homology"/>
<evidence type="ECO:0000259" key="5">
    <source>
        <dbReference type="Pfam" id="PF00732"/>
    </source>
</evidence>
<dbReference type="EMBL" id="JAZHXJ010002330">
    <property type="protein sequence ID" value="KAL1839478.1"/>
    <property type="molecule type" value="Genomic_DNA"/>
</dbReference>
<evidence type="ECO:0000256" key="3">
    <source>
        <dbReference type="ARBA" id="ARBA00022630"/>
    </source>
</evidence>
<feature type="domain" description="Glucose-methanol-choline oxidoreductase C-terminal" evidence="6">
    <location>
        <begin position="158"/>
        <end position="293"/>
    </location>
</feature>
<evidence type="ECO:0000256" key="1">
    <source>
        <dbReference type="ARBA" id="ARBA00001974"/>
    </source>
</evidence>
<keyword evidence="3" id="KW-0285">Flavoprotein</keyword>
<evidence type="ECO:0008006" key="9">
    <source>
        <dbReference type="Google" id="ProtNLM"/>
    </source>
</evidence>
<dbReference type="Gene3D" id="3.30.560.10">
    <property type="entry name" value="Glucose Oxidase, domain 3"/>
    <property type="match status" value="1"/>
</dbReference>
<dbReference type="InterPro" id="IPR007867">
    <property type="entry name" value="GMC_OxRtase_C"/>
</dbReference>
<reference evidence="7 8" key="1">
    <citation type="journal article" date="2024" name="Commun. Biol.">
        <title>Comparative genomic analysis of thermophilic fungi reveals convergent evolutionary adaptations and gene losses.</title>
        <authorList>
            <person name="Steindorff A.S."/>
            <person name="Aguilar-Pontes M.V."/>
            <person name="Robinson A.J."/>
            <person name="Andreopoulos B."/>
            <person name="LaButti K."/>
            <person name="Kuo A."/>
            <person name="Mondo S."/>
            <person name="Riley R."/>
            <person name="Otillar R."/>
            <person name="Haridas S."/>
            <person name="Lipzen A."/>
            <person name="Grimwood J."/>
            <person name="Schmutz J."/>
            <person name="Clum A."/>
            <person name="Reid I.D."/>
            <person name="Moisan M.C."/>
            <person name="Butler G."/>
            <person name="Nguyen T.T.M."/>
            <person name="Dewar K."/>
            <person name="Conant G."/>
            <person name="Drula E."/>
            <person name="Henrissat B."/>
            <person name="Hansel C."/>
            <person name="Singer S."/>
            <person name="Hutchinson M.I."/>
            <person name="de Vries R.P."/>
            <person name="Natvig D.O."/>
            <person name="Powell A.J."/>
            <person name="Tsang A."/>
            <person name="Grigoriev I.V."/>
        </authorList>
    </citation>
    <scope>NUCLEOTIDE SEQUENCE [LARGE SCALE GENOMIC DNA]</scope>
    <source>
        <strain evidence="7 8">ATCC 24622</strain>
    </source>
</reference>
<protein>
    <recommendedName>
        <fullName evidence="9">GMC oxidoreductase</fullName>
    </recommendedName>
</protein>
<comment type="similarity">
    <text evidence="2">Belongs to the GMC oxidoreductase family.</text>
</comment>
<dbReference type="Pfam" id="PF00732">
    <property type="entry name" value="GMC_oxred_N"/>
    <property type="match status" value="1"/>
</dbReference>
<dbReference type="InterPro" id="IPR012132">
    <property type="entry name" value="GMC_OxRdtase"/>
</dbReference>
<dbReference type="SUPFAM" id="SSF54373">
    <property type="entry name" value="FAD-linked reductases, C-terminal domain"/>
    <property type="match status" value="1"/>
</dbReference>
<accession>A0ABR3VE06</accession>
<comment type="cofactor">
    <cofactor evidence="1">
        <name>FAD</name>
        <dbReference type="ChEBI" id="CHEBI:57692"/>
    </cofactor>
</comment>
<keyword evidence="4" id="KW-0274">FAD</keyword>